<feature type="region of interest" description="Disordered" evidence="4">
    <location>
        <begin position="140"/>
        <end position="161"/>
    </location>
</feature>
<dbReference type="InterPro" id="IPR001002">
    <property type="entry name" value="Chitin-bd_1"/>
</dbReference>
<evidence type="ECO:0000256" key="5">
    <source>
        <dbReference type="SAM" id="SignalP"/>
    </source>
</evidence>
<evidence type="ECO:0000256" key="1">
    <source>
        <dbReference type="ARBA" id="ARBA00022669"/>
    </source>
</evidence>
<dbReference type="PROSITE" id="PS50941">
    <property type="entry name" value="CHIT_BIND_I_2"/>
    <property type="match status" value="2"/>
</dbReference>
<dbReference type="AlphaFoldDB" id="A0A834RSV6"/>
<gene>
    <name evidence="7" type="ORF">PtrM4_118350</name>
</gene>
<dbReference type="RefSeq" id="XP_065961486.1">
    <property type="nucleotide sequence ID" value="XM_066108301.1"/>
</dbReference>
<evidence type="ECO:0000259" key="6">
    <source>
        <dbReference type="PROSITE" id="PS50941"/>
    </source>
</evidence>
<feature type="domain" description="Chitin-binding type-1" evidence="6">
    <location>
        <begin position="25"/>
        <end position="72"/>
    </location>
</feature>
<comment type="caution">
    <text evidence="7">The sequence shown here is derived from an EMBL/GenBank/DDBJ whole genome shotgun (WGS) entry which is preliminary data.</text>
</comment>
<accession>A0A834RSV6</accession>
<dbReference type="KEGG" id="ptrr:90957058"/>
<evidence type="ECO:0000256" key="3">
    <source>
        <dbReference type="PROSITE-ProRule" id="PRU00261"/>
    </source>
</evidence>
<evidence type="ECO:0000313" key="7">
    <source>
        <dbReference type="EMBL" id="KAF7569420.1"/>
    </source>
</evidence>
<dbReference type="SUPFAM" id="SSF57016">
    <property type="entry name" value="Plant lectins/antimicrobial peptides"/>
    <property type="match status" value="2"/>
</dbReference>
<dbReference type="PANTHER" id="PTHR47849:SF8">
    <property type="entry name" value="LECTIN"/>
    <property type="match status" value="1"/>
</dbReference>
<evidence type="ECO:0000256" key="4">
    <source>
        <dbReference type="SAM" id="MobiDB-lite"/>
    </source>
</evidence>
<comment type="caution">
    <text evidence="3">Lacks conserved residue(s) required for the propagation of feature annotation.</text>
</comment>
<reference evidence="7 8" key="1">
    <citation type="journal article" date="2018" name="BMC Genomics">
        <title>Comparative genomics of the wheat fungal pathogen Pyrenophora tritici-repentis reveals chromosomal variations and genome plasticity.</title>
        <authorList>
            <person name="Moolhuijzen P."/>
            <person name="See P.T."/>
            <person name="Hane J.K."/>
            <person name="Shi G."/>
            <person name="Liu Z."/>
            <person name="Oliver R.P."/>
            <person name="Moffat C.S."/>
        </authorList>
    </citation>
    <scope>NUCLEOTIDE SEQUENCE [LARGE SCALE GENOMIC DNA]</scope>
    <source>
        <strain evidence="7">M4</strain>
    </source>
</reference>
<dbReference type="CDD" id="cd11618">
    <property type="entry name" value="ChtBD1_1"/>
    <property type="match status" value="1"/>
</dbReference>
<sequence length="197" mass="20129">MRSLIYWSLALLTAVNVHAHKVSNTGRCGKSNNGLVCTGSAFGNCCSQSGWCGTSPSHCGVGCDKNFGTCTPATSSYSPTAKISYDGTCGGSKGFTCQGSSFGNCCSSYGYCGSTSAYCGTGCNSKFGSCARVQTTSSTRPASTKASSSSSAARPASTGKVSTNARCGYMYGATEGFSCQGSKFGDCCSEYIQLLRV</sequence>
<protein>
    <recommendedName>
        <fullName evidence="6">Chitin-binding type-1 domain-containing protein</fullName>
    </recommendedName>
</protein>
<feature type="chain" id="PRO_5032285293" description="Chitin-binding type-1 domain-containing protein" evidence="5">
    <location>
        <begin position="20"/>
        <end position="197"/>
    </location>
</feature>
<organism evidence="7 8">
    <name type="scientific">Pyrenophora tritici-repentis</name>
    <dbReference type="NCBI Taxonomy" id="45151"/>
    <lineage>
        <taxon>Eukaryota</taxon>
        <taxon>Fungi</taxon>
        <taxon>Dikarya</taxon>
        <taxon>Ascomycota</taxon>
        <taxon>Pezizomycotina</taxon>
        <taxon>Dothideomycetes</taxon>
        <taxon>Pleosporomycetidae</taxon>
        <taxon>Pleosporales</taxon>
        <taxon>Pleosporineae</taxon>
        <taxon>Pleosporaceae</taxon>
        <taxon>Pyrenophora</taxon>
    </lineage>
</organism>
<keyword evidence="1 3" id="KW-0147">Chitin-binding</keyword>
<dbReference type="Pfam" id="PF00187">
    <property type="entry name" value="Chitin_bind_1"/>
    <property type="match status" value="1"/>
</dbReference>
<keyword evidence="2 3" id="KW-1015">Disulfide bond</keyword>
<feature type="compositionally biased region" description="Low complexity" evidence="4">
    <location>
        <begin position="140"/>
        <end position="158"/>
    </location>
</feature>
<dbReference type="Gene3D" id="3.30.60.10">
    <property type="entry name" value="Endochitinase-like"/>
    <property type="match status" value="2"/>
</dbReference>
<keyword evidence="5" id="KW-0732">Signal</keyword>
<feature type="signal peptide" evidence="5">
    <location>
        <begin position="1"/>
        <end position="19"/>
    </location>
</feature>
<feature type="domain" description="Chitin-binding type-1" evidence="6">
    <location>
        <begin position="86"/>
        <end position="132"/>
    </location>
</feature>
<dbReference type="SMART" id="SM00270">
    <property type="entry name" value="ChtBD1"/>
    <property type="match status" value="2"/>
</dbReference>
<evidence type="ECO:0000256" key="2">
    <source>
        <dbReference type="ARBA" id="ARBA00023157"/>
    </source>
</evidence>
<dbReference type="GeneID" id="90957058"/>
<dbReference type="InterPro" id="IPR036861">
    <property type="entry name" value="Endochitinase-like_sf"/>
</dbReference>
<proteinExistence type="predicted"/>
<dbReference type="GO" id="GO:0008061">
    <property type="term" value="F:chitin binding"/>
    <property type="evidence" value="ECO:0007669"/>
    <property type="project" value="UniProtKB-UniRule"/>
</dbReference>
<dbReference type="Proteomes" id="UP000245464">
    <property type="component" value="Chromosome 6"/>
</dbReference>
<dbReference type="EMBL" id="NQIK02000006">
    <property type="protein sequence ID" value="KAF7569420.1"/>
    <property type="molecule type" value="Genomic_DNA"/>
</dbReference>
<name>A0A834RSV6_9PLEO</name>
<feature type="disulfide bond" evidence="3">
    <location>
        <begin position="105"/>
        <end position="119"/>
    </location>
</feature>
<dbReference type="PANTHER" id="PTHR47849">
    <property type="entry name" value="CHITIN-BINDING LECTIN 1"/>
    <property type="match status" value="1"/>
</dbReference>
<evidence type="ECO:0000313" key="8">
    <source>
        <dbReference type="Proteomes" id="UP000245464"/>
    </source>
</evidence>
<feature type="disulfide bond" evidence="3">
    <location>
        <begin position="45"/>
        <end position="59"/>
    </location>
</feature>